<protein>
    <submittedName>
        <fullName evidence="1">Uncharacterized protein</fullName>
    </submittedName>
</protein>
<organism evidence="1 2">
    <name type="scientific">[Clostridium] fimetarium</name>
    <dbReference type="NCBI Taxonomy" id="99656"/>
    <lineage>
        <taxon>Bacteria</taxon>
        <taxon>Bacillati</taxon>
        <taxon>Bacillota</taxon>
        <taxon>Clostridia</taxon>
        <taxon>Lachnospirales</taxon>
        <taxon>Lachnospiraceae</taxon>
    </lineage>
</organism>
<dbReference type="Proteomes" id="UP000199701">
    <property type="component" value="Unassembled WGS sequence"/>
</dbReference>
<keyword evidence="2" id="KW-1185">Reference proteome</keyword>
<dbReference type="EMBL" id="FOJI01000008">
    <property type="protein sequence ID" value="SEW28286.1"/>
    <property type="molecule type" value="Genomic_DNA"/>
</dbReference>
<name>A0A1I0QMH6_9FIRM</name>
<dbReference type="AlphaFoldDB" id="A0A1I0QMH6"/>
<gene>
    <name evidence="1" type="ORF">SAMN05421659_108141</name>
</gene>
<evidence type="ECO:0000313" key="2">
    <source>
        <dbReference type="Proteomes" id="UP000199701"/>
    </source>
</evidence>
<reference evidence="1 2" key="1">
    <citation type="submission" date="2016-10" db="EMBL/GenBank/DDBJ databases">
        <authorList>
            <person name="de Groot N.N."/>
        </authorList>
    </citation>
    <scope>NUCLEOTIDE SEQUENCE [LARGE SCALE GENOMIC DNA]</scope>
    <source>
        <strain evidence="1 2">DSM 9179</strain>
    </source>
</reference>
<evidence type="ECO:0000313" key="1">
    <source>
        <dbReference type="EMBL" id="SEW28286.1"/>
    </source>
</evidence>
<sequence>MLVLAKIRVLQHQFASLWQFVCIAKRVIVQVLNSYKYIIEYIKDSIDNKDKKVYTYINYFRTILAGGIAVIEATI</sequence>
<proteinExistence type="predicted"/>
<dbReference type="STRING" id="99656.SAMN05421659_108141"/>
<accession>A0A1I0QMH6</accession>
<dbReference type="RefSeq" id="WP_139197269.1">
    <property type="nucleotide sequence ID" value="NZ_FOJI01000008.1"/>
</dbReference>